<dbReference type="Gene3D" id="1.25.10.10">
    <property type="entry name" value="Leucine-rich Repeat Variant"/>
    <property type="match status" value="1"/>
</dbReference>
<dbReference type="AlphaFoldDB" id="A0A401P463"/>
<dbReference type="PANTHER" id="PTHR15599">
    <property type="entry name" value="RTDR1"/>
    <property type="match status" value="1"/>
</dbReference>
<evidence type="ECO:0008006" key="3">
    <source>
        <dbReference type="Google" id="ProtNLM"/>
    </source>
</evidence>
<keyword evidence="2" id="KW-1185">Reference proteome</keyword>
<comment type="caution">
    <text evidence="1">The sequence shown here is derived from an EMBL/GenBank/DDBJ whole genome shotgun (WGS) entry which is preliminary data.</text>
</comment>
<dbReference type="EMBL" id="BFAA01000163">
    <property type="protein sequence ID" value="GCB67907.1"/>
    <property type="molecule type" value="Genomic_DNA"/>
</dbReference>
<dbReference type="OMA" id="HTCISAY"/>
<dbReference type="Proteomes" id="UP000288216">
    <property type="component" value="Unassembled WGS sequence"/>
</dbReference>
<dbReference type="SUPFAM" id="SSF48371">
    <property type="entry name" value="ARM repeat"/>
    <property type="match status" value="1"/>
</dbReference>
<dbReference type="InterPro" id="IPR016024">
    <property type="entry name" value="ARM-type_fold"/>
</dbReference>
<gene>
    <name evidence="1" type="ORF">scyTo_0000796</name>
</gene>
<evidence type="ECO:0000313" key="1">
    <source>
        <dbReference type="EMBL" id="GCB67907.1"/>
    </source>
</evidence>
<proteinExistence type="predicted"/>
<name>A0A401P463_SCYTO</name>
<dbReference type="STRING" id="75743.A0A401P463"/>
<dbReference type="InterPro" id="IPR011989">
    <property type="entry name" value="ARM-like"/>
</dbReference>
<protein>
    <recommendedName>
        <fullName evidence="3">Radial spoke head 14 homolog</fullName>
    </recommendedName>
</protein>
<dbReference type="InterPro" id="IPR042856">
    <property type="entry name" value="RSP14"/>
</dbReference>
<dbReference type="PANTHER" id="PTHR15599:SF1">
    <property type="entry name" value="RADIAL SPOKE HEAD 14 HOMOLOG"/>
    <property type="match status" value="1"/>
</dbReference>
<accession>A0A401P463</accession>
<evidence type="ECO:0000313" key="2">
    <source>
        <dbReference type="Proteomes" id="UP000288216"/>
    </source>
</evidence>
<dbReference type="OrthoDB" id="409644at2759"/>
<organism evidence="1 2">
    <name type="scientific">Scyliorhinus torazame</name>
    <name type="common">Cloudy catshark</name>
    <name type="synonym">Catulus torazame</name>
    <dbReference type="NCBI Taxonomy" id="75743"/>
    <lineage>
        <taxon>Eukaryota</taxon>
        <taxon>Metazoa</taxon>
        <taxon>Chordata</taxon>
        <taxon>Craniata</taxon>
        <taxon>Vertebrata</taxon>
        <taxon>Chondrichthyes</taxon>
        <taxon>Elasmobranchii</taxon>
        <taxon>Galeomorphii</taxon>
        <taxon>Galeoidea</taxon>
        <taxon>Carcharhiniformes</taxon>
        <taxon>Scyliorhinidae</taxon>
        <taxon>Scyliorhinus</taxon>
    </lineage>
</organism>
<reference evidence="1 2" key="1">
    <citation type="journal article" date="2018" name="Nat. Ecol. Evol.">
        <title>Shark genomes provide insights into elasmobranch evolution and the origin of vertebrates.</title>
        <authorList>
            <person name="Hara Y"/>
            <person name="Yamaguchi K"/>
            <person name="Onimaru K"/>
            <person name="Kadota M"/>
            <person name="Koyanagi M"/>
            <person name="Keeley SD"/>
            <person name="Tatsumi K"/>
            <person name="Tanaka K"/>
            <person name="Motone F"/>
            <person name="Kageyama Y"/>
            <person name="Nozu R"/>
            <person name="Adachi N"/>
            <person name="Nishimura O"/>
            <person name="Nakagawa R"/>
            <person name="Tanegashima C"/>
            <person name="Kiyatake I"/>
            <person name="Matsumoto R"/>
            <person name="Murakumo K"/>
            <person name="Nishida K"/>
            <person name="Terakita A"/>
            <person name="Kuratani S"/>
            <person name="Sato K"/>
            <person name="Hyodo S Kuraku.S."/>
        </authorList>
    </citation>
    <scope>NUCLEOTIDE SEQUENCE [LARGE SCALE GENOMIC DNA]</scope>
</reference>
<sequence>MAHARISAKLPPHIDPTKAPIAFGNRALPRLNLELADPELLIRQRALMALCDLLHDPELAYTAVEVGCLQNLKFLLRDEDATVRRKTTEIFYILVTHTIGRFAFLEHDIIVPLSELLNDPEDICRKNMHMAMEMFAQIPAGRLTLIDSDRGSLKGDDIKRS</sequence>